<evidence type="ECO:0000259" key="7">
    <source>
        <dbReference type="SMART" id="SM01036"/>
    </source>
</evidence>
<evidence type="ECO:0000256" key="1">
    <source>
        <dbReference type="ARBA" id="ARBA00004604"/>
    </source>
</evidence>
<keyword evidence="5" id="KW-0539">Nucleus</keyword>
<keyword evidence="9" id="KW-1185">Reference proteome</keyword>
<organism evidence="8 9">
    <name type="scientific">Ceratopteris richardii</name>
    <name type="common">Triangle waterfern</name>
    <dbReference type="NCBI Taxonomy" id="49495"/>
    <lineage>
        <taxon>Eukaryota</taxon>
        <taxon>Viridiplantae</taxon>
        <taxon>Streptophyta</taxon>
        <taxon>Embryophyta</taxon>
        <taxon>Tracheophyta</taxon>
        <taxon>Polypodiopsida</taxon>
        <taxon>Polypodiidae</taxon>
        <taxon>Polypodiales</taxon>
        <taxon>Pteridineae</taxon>
        <taxon>Pteridaceae</taxon>
        <taxon>Parkerioideae</taxon>
        <taxon>Ceratopteris</taxon>
    </lineage>
</organism>
<dbReference type="Pfam" id="PF23243">
    <property type="entry name" value="HEAT_HEATR1"/>
    <property type="match status" value="1"/>
</dbReference>
<sequence>MATALAAQLQSLRTAVDVESGSSKYKARPSILFDSREAADVDTVTLHSLALSGLEELVGANPIFAHFKKTLFSIESCHMDRELQSQEFNDSLNESIHNFLYMVSDFAILGAAHQTLEYLIRRFKIHIYNADDLIKFMLPYHETSLFVRIVQLTNIEKTRWKFLEGVRKSGAAPRRDLLVQQCLVDTAVLEGILESGLTFKIGGRALRSRTTYSFTVSVIIEVLRAGKTVDSSLVNKVVTFAVQSFDKGSCKDSAIGGLMIIGTLVDVAKMSHEALELLFNIFTRALGSNIDLEGDNVLLEMALMVVIQIIQTQCVKDIPAKVVRAVARIRDLPRILCKVRDSFNSNSAVTFLSNQIIRHCFANHHYSEVLQQIVSSVPTEGIADSIALNLLNLIMDCLKLTDDLDKNKNAQALVRLLETVKESFPEKTDFVINKFLESYGGPKDDVSMVLNKIFKETLNFILPESNQTICKSLCHPKADVRSLALLEAAKIAAYSPQMKLVCAEALLQGLADEELSVVQSVLSIEGLENLVDKEEILASLISVIKRCVLMLENGPSSAKSKALAAVTHCLKFLVSVHVNVHTVHTQTVGFILLSNMLFSQKCWKLNIAVIKLAKSLDWKLFKGLSVIEDESLKLEESSHKKLRNRQLFELNLSVIDALASSFSENMESLATDIISCAAKFERSKPLIVLVLLQSLTRACVGMHQEALDNYFGFLRQEWAAMEINKDFSALEEGVVWDNIFTIEFFKKMQRNINRAYASLLVACFYNALKCLPTVKKDSKKACNLTVKGLLENMFEVFSSPRSKVVFEKHTRLLLKKLPVSTVGFLSSFFNAEGGTVPLTAQLNSLNVLLCSWNESTNLQKTDIQSAVPHLIVALGSPIKAIRKSSFECLRKLQQMWRERTIVTNGSQIQSEFLDAEIFETFLEELMEYRDSFVSSGDFVHAFITSLLGFQDGHDQKAAAGVGLRLPLKKPMQLSIYRFLMKSAFTMPLHAQVTLICALKGAVSMKEQALDTKYLFESLLGRWKLWKLNGLSDELTKDEVQLFRHLLQVHLNFEGIFSVAKEPVNDGSVWFKTMMEILDIEKSPILDNDAIETLNIALFCLEQRLLKKLEPTCQDAVFERLIEFAWSRIEGMRLVSRRVLQNLKVNAKIICRYINRVLEVLVNLEEAESMQRELAIRAGRSLTAVFEFLLSEVDMENMSVLIHPLFESLRQSRVLYEIVENLKGKTLDSENLEHTESIHVNLIQQLVLEVLEKIVSSVSSGPEKGLLEEQFEVESLVEFIKKVSDSTTLNEALSLLATFGREYPDLVLGHVISVFSVIGETTMIHDDPHSFVVTERLLAAVIPSWLKKTDKPKLLLEIFVKALFDIPSHRRIPLLKTTLGLMQESRSLHVLLMLLLERNLSEFEHCRKLQKRKKNESTELDSVNHIEDFCSELCEQYEIMTCAAALLSLLRESQSAISMDSWKLVESIVLFIANQLRSSYFLTMMDNLDRKDTLKVVLIDMLEETLSVLQKLSISPWEKRKSLLKTKENVQKGAGRLMESITNLLSPACFAEAVVKLLKSRDENIRVRALYLVAEKMKCPGLRKNVQMEGDSSLQNLGAYENLTGAIADVLNDRQQGAEILLPALSALHGCSEQLAERLPTMYIAVLDNLFFLLAQAPSECLKCIYSIVMHCGLNVLPKLNGLIKGILGTGSWLQSLHEDESLSIDSRKKAVIYLEILNVLEAVATSMGRSLSPYIREILEFILLDACFIMLTDTRLDERTKSVRRVLTQTIPVELLLDPLIKVYALSLEKGESAVLACISMFSNIVASLDKPSVLAHYKTIFQLCLHSFDLRRQHPHSLPCVTSTETGIISLFCALVLKLSESTFKPMFVQVLEWAEAEVTDEEDVNGKSISRCIVFYRVVNQLAETLRSVFVPYYQYFLKRCVQQLLDGQDIEAVKPKKLKISGEILRKKPQSLTISSYVWHLRYLIICSLHKCFLYDNVGFLDAEKFQMLLGPLVKQISIQRPVIENESEMIPSTVDMDNALISCLGRMAITAGSDLLWKPLNHEVLLCTRMDEVRVKLISLSVIKTMVDNLKEDYLALLPETIPFLGELLEDSDLSVVSKSQEIIRLLEELSGESLSQYL</sequence>
<dbReference type="Proteomes" id="UP000825935">
    <property type="component" value="Chromosome 35"/>
</dbReference>
<dbReference type="OMA" id="NDVMWKQ"/>
<dbReference type="InterPro" id="IPR056473">
    <property type="entry name" value="HEAT_Utp10/HEAT1"/>
</dbReference>
<name>A0A8T2QHC3_CERRI</name>
<comment type="subcellular location">
    <subcellularLocation>
        <location evidence="1">Nucleus</location>
        <location evidence="1">Nucleolus</location>
    </subcellularLocation>
</comment>
<dbReference type="InterPro" id="IPR040191">
    <property type="entry name" value="UTP10"/>
</dbReference>
<dbReference type="GO" id="GO:0030686">
    <property type="term" value="C:90S preribosome"/>
    <property type="evidence" value="ECO:0007669"/>
    <property type="project" value="TreeGrafter"/>
</dbReference>
<evidence type="ECO:0000256" key="2">
    <source>
        <dbReference type="ARBA" id="ARBA00010559"/>
    </source>
</evidence>
<dbReference type="SUPFAM" id="SSF48371">
    <property type="entry name" value="ARM repeat"/>
    <property type="match status" value="2"/>
</dbReference>
<evidence type="ECO:0000313" key="8">
    <source>
        <dbReference type="EMBL" id="KAH7283024.1"/>
    </source>
</evidence>
<evidence type="ECO:0000256" key="5">
    <source>
        <dbReference type="ARBA" id="ARBA00023242"/>
    </source>
</evidence>
<comment type="caution">
    <text evidence="8">The sequence shown here is derived from an EMBL/GenBank/DDBJ whole genome shotgun (WGS) entry which is preliminary data.</text>
</comment>
<dbReference type="InterPro" id="IPR012954">
    <property type="entry name" value="BP28_C_dom"/>
</dbReference>
<comment type="similarity">
    <text evidence="2">Belongs to the HEATR1/UTP10 family.</text>
</comment>
<dbReference type="OrthoDB" id="31183at2759"/>
<dbReference type="EMBL" id="CM035440">
    <property type="protein sequence ID" value="KAH7283024.1"/>
    <property type="molecule type" value="Genomic_DNA"/>
</dbReference>
<accession>A0A8T2QHC3</accession>
<evidence type="ECO:0000256" key="6">
    <source>
        <dbReference type="ARBA" id="ARBA00023274"/>
    </source>
</evidence>
<dbReference type="GO" id="GO:0045943">
    <property type="term" value="P:positive regulation of transcription by RNA polymerase I"/>
    <property type="evidence" value="ECO:0007669"/>
    <property type="project" value="TreeGrafter"/>
</dbReference>
<dbReference type="Pfam" id="PF08146">
    <property type="entry name" value="BP28CT"/>
    <property type="match status" value="1"/>
</dbReference>
<evidence type="ECO:0000256" key="4">
    <source>
        <dbReference type="ARBA" id="ARBA00022552"/>
    </source>
</evidence>
<evidence type="ECO:0000256" key="3">
    <source>
        <dbReference type="ARBA" id="ARBA00022517"/>
    </source>
</evidence>
<dbReference type="InterPro" id="IPR056384">
    <property type="entry name" value="ARM_At3g06530"/>
</dbReference>
<gene>
    <name evidence="8" type="ORF">KP509_35G057300</name>
</gene>
<dbReference type="SMART" id="SM01036">
    <property type="entry name" value="BP28CT"/>
    <property type="match status" value="1"/>
</dbReference>
<proteinExistence type="inferred from homology"/>
<dbReference type="Pfam" id="PF24477">
    <property type="entry name" value="ARM_At3g06530"/>
    <property type="match status" value="1"/>
</dbReference>
<reference evidence="8" key="1">
    <citation type="submission" date="2021-08" db="EMBL/GenBank/DDBJ databases">
        <title>WGS assembly of Ceratopteris richardii.</title>
        <authorList>
            <person name="Marchant D.B."/>
            <person name="Chen G."/>
            <person name="Jenkins J."/>
            <person name="Shu S."/>
            <person name="Leebens-Mack J."/>
            <person name="Grimwood J."/>
            <person name="Schmutz J."/>
            <person name="Soltis P."/>
            <person name="Soltis D."/>
            <person name="Chen Z.-H."/>
        </authorList>
    </citation>
    <scope>NUCLEOTIDE SEQUENCE</scope>
    <source>
        <strain evidence="8">Whitten #5841</strain>
        <tissue evidence="8">Leaf</tissue>
    </source>
</reference>
<dbReference type="GO" id="GO:0000462">
    <property type="term" value="P:maturation of SSU-rRNA from tricistronic rRNA transcript (SSU-rRNA, 5.8S rRNA, LSU-rRNA)"/>
    <property type="evidence" value="ECO:0007669"/>
    <property type="project" value="TreeGrafter"/>
</dbReference>
<dbReference type="PANTHER" id="PTHR13457:SF1">
    <property type="entry name" value="HEAT REPEAT-CONTAINING PROTEIN 1"/>
    <property type="match status" value="1"/>
</dbReference>
<dbReference type="GO" id="GO:0032040">
    <property type="term" value="C:small-subunit processome"/>
    <property type="evidence" value="ECO:0007669"/>
    <property type="project" value="TreeGrafter"/>
</dbReference>
<dbReference type="GO" id="GO:0030515">
    <property type="term" value="F:snoRNA binding"/>
    <property type="evidence" value="ECO:0007669"/>
    <property type="project" value="TreeGrafter"/>
</dbReference>
<dbReference type="PANTHER" id="PTHR13457">
    <property type="entry name" value="BAP28"/>
    <property type="match status" value="1"/>
</dbReference>
<protein>
    <recommendedName>
        <fullName evidence="7">BP28 C-terminal domain-containing protein</fullName>
    </recommendedName>
</protein>
<evidence type="ECO:0000313" key="9">
    <source>
        <dbReference type="Proteomes" id="UP000825935"/>
    </source>
</evidence>
<keyword evidence="6" id="KW-0687">Ribonucleoprotein</keyword>
<feature type="domain" description="BP28 C-terminal" evidence="7">
    <location>
        <begin position="1811"/>
        <end position="1983"/>
    </location>
</feature>
<keyword evidence="4" id="KW-0698">rRNA processing</keyword>
<dbReference type="GO" id="GO:0034455">
    <property type="term" value="C:t-UTP complex"/>
    <property type="evidence" value="ECO:0007669"/>
    <property type="project" value="TreeGrafter"/>
</dbReference>
<dbReference type="InterPro" id="IPR016024">
    <property type="entry name" value="ARM-type_fold"/>
</dbReference>
<keyword evidence="3" id="KW-0690">Ribosome biogenesis</keyword>